<protein>
    <recommendedName>
        <fullName evidence="6">FAD-binding domain-containing protein</fullName>
    </recommendedName>
</protein>
<dbReference type="EMBL" id="HBHK01026772">
    <property type="protein sequence ID" value="CAD9706648.1"/>
    <property type="molecule type" value="Transcribed_RNA"/>
</dbReference>
<organism evidence="5">
    <name type="scientific">Mucochytrium quahogii</name>
    <dbReference type="NCBI Taxonomy" id="96639"/>
    <lineage>
        <taxon>Eukaryota</taxon>
        <taxon>Sar</taxon>
        <taxon>Stramenopiles</taxon>
        <taxon>Bigyra</taxon>
        <taxon>Labyrinthulomycetes</taxon>
        <taxon>Thraustochytrida</taxon>
        <taxon>Thraustochytriidae</taxon>
        <taxon>Mucochytrium</taxon>
    </lineage>
</organism>
<dbReference type="PANTHER" id="PTHR13789">
    <property type="entry name" value="MONOOXYGENASE"/>
    <property type="match status" value="1"/>
</dbReference>
<sequence length="608" mass="67336">MARNNVIIVGGGVAGLALSQALKVAGIHSTIFEERTKEACLNHGVGGGIGLWGPAQEALRTLGLLQELERKGEMMACAGYKSRGKWLVRPGGYSYLTSCLVVERHDLMSSLYSRMCEDQIVFGKKFERFESNDTGVQVTFSGGETLHGSLLVGVDGIHSRVRAQAFNNMGAPEFAGYRYWRAVVPWSRFSSSQPAPFEAWGTGKRFGLVPMRGGKVFWFAVLNDNAVVHPKETNINHMLLDMFHQDNEFEPLCLQAIESTLPNEIIETPIMQLPLHSSQKLPAYVDADQNVVLAGDAAHAMAPNLAQGAGLALEDVLQLASCLRRYDQRVALSRYDHTRRRRVVVPQHLARAVNFVGSLGTPWSTYRDISCSLLPTGLKTPLFDRLHQFTVGWSYTAPNIGQGLYARVLGPVAFRELPEAQQAFHRGEKNVTCSGIFDVKVGKSVLARAMSVVSGLPKQSISTAKMSLDIQRDRNGCEFWNRCFSGQTARETFRSVQWCESNTLVEAAGPVAFVFELVPKPGGFDHVLKHVRLRGTSMPLPRFVWPRISATTRSHSDQNGWNASIVVRCPEPLAFLFDPDEIILQYEGVVSFPISADNHFVCEDRENK</sequence>
<evidence type="ECO:0000259" key="3">
    <source>
        <dbReference type="Pfam" id="PF01494"/>
    </source>
</evidence>
<dbReference type="InterPro" id="IPR002938">
    <property type="entry name" value="FAD-bd"/>
</dbReference>
<dbReference type="SUPFAM" id="SSF51905">
    <property type="entry name" value="FAD/NAD(P)-binding domain"/>
    <property type="match status" value="1"/>
</dbReference>
<dbReference type="Gene3D" id="3.50.50.60">
    <property type="entry name" value="FAD/NAD(P)-binding domain"/>
    <property type="match status" value="1"/>
</dbReference>
<dbReference type="InterPro" id="IPR050493">
    <property type="entry name" value="FAD-dep_Monooxygenase_BioMet"/>
</dbReference>
<feature type="domain" description="DUF4166" evidence="4">
    <location>
        <begin position="417"/>
        <end position="566"/>
    </location>
</feature>
<gene>
    <name evidence="5" type="ORF">QSP1433_LOCUS16854</name>
</gene>
<dbReference type="PRINTS" id="PR00420">
    <property type="entry name" value="RNGMNOXGNASE"/>
</dbReference>
<evidence type="ECO:0000256" key="2">
    <source>
        <dbReference type="ARBA" id="ARBA00023033"/>
    </source>
</evidence>
<reference evidence="5" key="1">
    <citation type="submission" date="2021-01" db="EMBL/GenBank/DDBJ databases">
        <authorList>
            <person name="Corre E."/>
            <person name="Pelletier E."/>
            <person name="Niang G."/>
            <person name="Scheremetjew M."/>
            <person name="Finn R."/>
            <person name="Kale V."/>
            <person name="Holt S."/>
            <person name="Cochrane G."/>
            <person name="Meng A."/>
            <person name="Brown T."/>
            <person name="Cohen L."/>
        </authorList>
    </citation>
    <scope>NUCLEOTIDE SEQUENCE</scope>
    <source>
        <strain evidence="5">NY070348D</strain>
    </source>
</reference>
<dbReference type="AlphaFoldDB" id="A0A7S2WTG0"/>
<keyword evidence="2" id="KW-0503">Monooxygenase</keyword>
<dbReference type="InterPro" id="IPR036188">
    <property type="entry name" value="FAD/NAD-bd_sf"/>
</dbReference>
<feature type="domain" description="FAD-binding" evidence="3">
    <location>
        <begin position="5"/>
        <end position="342"/>
    </location>
</feature>
<proteinExistence type="predicted"/>
<dbReference type="InterPro" id="IPR025311">
    <property type="entry name" value="DUF4166"/>
</dbReference>
<dbReference type="PANTHER" id="PTHR13789:SF309">
    <property type="entry name" value="PUTATIVE (AFU_ORTHOLOGUE AFUA_6G14510)-RELATED"/>
    <property type="match status" value="1"/>
</dbReference>
<keyword evidence="1" id="KW-0560">Oxidoreductase</keyword>
<evidence type="ECO:0000313" key="5">
    <source>
        <dbReference type="EMBL" id="CAD9706648.1"/>
    </source>
</evidence>
<name>A0A7S2WTG0_9STRA</name>
<dbReference type="Pfam" id="PF01494">
    <property type="entry name" value="FAD_binding_3"/>
    <property type="match status" value="1"/>
</dbReference>
<dbReference type="GO" id="GO:0004497">
    <property type="term" value="F:monooxygenase activity"/>
    <property type="evidence" value="ECO:0007669"/>
    <property type="project" value="UniProtKB-KW"/>
</dbReference>
<evidence type="ECO:0000256" key="1">
    <source>
        <dbReference type="ARBA" id="ARBA00023002"/>
    </source>
</evidence>
<dbReference type="GO" id="GO:0071949">
    <property type="term" value="F:FAD binding"/>
    <property type="evidence" value="ECO:0007669"/>
    <property type="project" value="InterPro"/>
</dbReference>
<evidence type="ECO:0008006" key="6">
    <source>
        <dbReference type="Google" id="ProtNLM"/>
    </source>
</evidence>
<accession>A0A7S2WTG0</accession>
<evidence type="ECO:0000259" key="4">
    <source>
        <dbReference type="Pfam" id="PF13761"/>
    </source>
</evidence>
<dbReference type="Pfam" id="PF13761">
    <property type="entry name" value="DUF4166"/>
    <property type="match status" value="1"/>
</dbReference>